<dbReference type="Proteomes" id="UP000184164">
    <property type="component" value="Unassembled WGS sequence"/>
</dbReference>
<keyword evidence="2" id="KW-1185">Reference proteome</keyword>
<evidence type="ECO:0000313" key="1">
    <source>
        <dbReference type="EMBL" id="SHF10766.1"/>
    </source>
</evidence>
<dbReference type="STRING" id="1484053.SAMN05444274_103513"/>
<dbReference type="EMBL" id="FQUM01000003">
    <property type="protein sequence ID" value="SHF10766.1"/>
    <property type="molecule type" value="Genomic_DNA"/>
</dbReference>
<protein>
    <submittedName>
        <fullName evidence="1">Type IX secretion system membrane protein, PorP/SprF family</fullName>
    </submittedName>
</protein>
<evidence type="ECO:0000313" key="2">
    <source>
        <dbReference type="Proteomes" id="UP000184164"/>
    </source>
</evidence>
<name>A0A1M4YZM3_9BACT</name>
<dbReference type="AlphaFoldDB" id="A0A1M4YZM3"/>
<dbReference type="NCBIfam" id="TIGR03519">
    <property type="entry name" value="T9SS_PorP_fam"/>
    <property type="match status" value="1"/>
</dbReference>
<reference evidence="2" key="1">
    <citation type="submission" date="2016-11" db="EMBL/GenBank/DDBJ databases">
        <authorList>
            <person name="Varghese N."/>
            <person name="Submissions S."/>
        </authorList>
    </citation>
    <scope>NUCLEOTIDE SEQUENCE [LARGE SCALE GENOMIC DNA]</scope>
    <source>
        <strain evidence="2">DSM 26910</strain>
    </source>
</reference>
<dbReference type="Pfam" id="PF11751">
    <property type="entry name" value="PorP_SprF"/>
    <property type="match status" value="1"/>
</dbReference>
<gene>
    <name evidence="1" type="ORF">SAMN05444274_103513</name>
</gene>
<sequence length="321" mass="37369">MEICPQYMKNRIGRFVILTLLIPAFYVNSYGQAEPILTQYMFNMQPINPAYAGMWEKVGFSTLVRKQWAGINRSPLTQVFSFHTPTKNEKVGLGLNVTNDRYARQNTLNILGDYAYEIALTPQTRLRLGLKFGFINYKNPLTQYQLYPDGKYDEAFADDVDLKFMPNFGIGGFLYDEFYYIGLSIPKMIKNDYKANINNFDVEAQIQTVYLMGGYVFRLIQYNYLIVKPTAMLTYNRGLPVHYDIGVNVMLREKLWLGLMNRSGNAISFVSQLILDNNLRLGFAMDITYNEIFPYQYGTYEVTLGFDMDFFGRSYIREKYF</sequence>
<organism evidence="1 2">
    <name type="scientific">Mariniphaga anaerophila</name>
    <dbReference type="NCBI Taxonomy" id="1484053"/>
    <lineage>
        <taxon>Bacteria</taxon>
        <taxon>Pseudomonadati</taxon>
        <taxon>Bacteroidota</taxon>
        <taxon>Bacteroidia</taxon>
        <taxon>Marinilabiliales</taxon>
        <taxon>Prolixibacteraceae</taxon>
        <taxon>Mariniphaga</taxon>
    </lineage>
</organism>
<proteinExistence type="predicted"/>
<accession>A0A1M4YZM3</accession>
<dbReference type="InterPro" id="IPR019861">
    <property type="entry name" value="PorP/SprF_Bacteroidetes"/>
</dbReference>